<evidence type="ECO:0008006" key="5">
    <source>
        <dbReference type="Google" id="ProtNLM"/>
    </source>
</evidence>
<dbReference type="RefSeq" id="WP_140914522.1">
    <property type="nucleotide sequence ID" value="NZ_VHHP01000001.1"/>
</dbReference>
<dbReference type="EMBL" id="VHHP01000001">
    <property type="protein sequence ID" value="TPR54669.1"/>
    <property type="molecule type" value="Genomic_DNA"/>
</dbReference>
<protein>
    <recommendedName>
        <fullName evidence="5">5'-nucleotidase, lipoprotein e(P4) family</fullName>
    </recommendedName>
</protein>
<accession>A0ABY2Z5U8</accession>
<gene>
    <name evidence="3" type="ORF">FJR74_00135</name>
</gene>
<dbReference type="SFLD" id="SFLDG01125">
    <property type="entry name" value="C1.1:_Acid_Phosphatase_Like"/>
    <property type="match status" value="1"/>
</dbReference>
<feature type="chain" id="PRO_5046053347" description="5'-nucleotidase, lipoprotein e(P4) family" evidence="2">
    <location>
        <begin position="25"/>
        <end position="372"/>
    </location>
</feature>
<dbReference type="SFLD" id="SFLDS00003">
    <property type="entry name" value="Haloacid_Dehalogenase"/>
    <property type="match status" value="1"/>
</dbReference>
<dbReference type="PROSITE" id="PS51257">
    <property type="entry name" value="PROKAR_LIPOPROTEIN"/>
    <property type="match status" value="1"/>
</dbReference>
<evidence type="ECO:0000313" key="3">
    <source>
        <dbReference type="EMBL" id="TPR54669.1"/>
    </source>
</evidence>
<dbReference type="SUPFAM" id="SSF56784">
    <property type="entry name" value="HAD-like"/>
    <property type="match status" value="1"/>
</dbReference>
<dbReference type="InterPro" id="IPR023214">
    <property type="entry name" value="HAD_sf"/>
</dbReference>
<sequence>MKKNILKFLIPAASLGVVAMPLVAASCSSTKKETPPVQNSVENNTSSQKITDELNTAIGLKSNVWNSFSADKVAQSLQTYRHAKLLFDKMVSQDSISISHVTVTNDAVSITAPEASKYIPVVFMDLDETVLDNFKLQNYFASKNINYDYTSWSNFVKAGISSEVPGSIDFIKYVWSKGGVVMFNSNRKMSEHKAGSFKNLKELGLEEKYMPDWIWWMKGVDVKNPQPWTTTNGNYNKETRMNTVSNTTFSINGVEGIRFRVIMKIGDDISDFNDSFTKANDVSAKDVIRAINDPNTGYGQLFGNSDIANKSVTYDSKTKTWNKQDWSASYVFVPGNQVYGSWIELVNGDKNINYEEAKTLINSYIWNPDSKR</sequence>
<feature type="signal peptide" evidence="2">
    <location>
        <begin position="1"/>
        <end position="24"/>
    </location>
</feature>
<reference evidence="3" key="1">
    <citation type="submission" date="2019-06" db="EMBL/GenBank/DDBJ databases">
        <title>Mycoplasma neophronis type strain whole genome sequence.</title>
        <authorList>
            <person name="Spergser J."/>
        </authorList>
    </citation>
    <scope>NUCLEOTIDE SEQUENCE [LARGE SCALE GENOMIC DNA]</scope>
    <source>
        <strain evidence="3">DSM 24097</strain>
    </source>
</reference>
<evidence type="ECO:0000256" key="1">
    <source>
        <dbReference type="ARBA" id="ARBA00022729"/>
    </source>
</evidence>
<comment type="caution">
    <text evidence="3">The sequence shown here is derived from an EMBL/GenBank/DDBJ whole genome shotgun (WGS) entry which is preliminary data.</text>
</comment>
<name>A0ABY2Z5U8_9BACT</name>
<dbReference type="InterPro" id="IPR005519">
    <property type="entry name" value="Acid_phosphat_B-like"/>
</dbReference>
<keyword evidence="4" id="KW-1185">Reference proteome</keyword>
<evidence type="ECO:0000256" key="2">
    <source>
        <dbReference type="SAM" id="SignalP"/>
    </source>
</evidence>
<dbReference type="Gene3D" id="3.40.50.1000">
    <property type="entry name" value="HAD superfamily/HAD-like"/>
    <property type="match status" value="1"/>
</dbReference>
<dbReference type="Pfam" id="PF03767">
    <property type="entry name" value="Acid_phosphat_B"/>
    <property type="match status" value="1"/>
</dbReference>
<dbReference type="InterPro" id="IPR036412">
    <property type="entry name" value="HAD-like_sf"/>
</dbReference>
<evidence type="ECO:0000313" key="4">
    <source>
        <dbReference type="Proteomes" id="UP000316851"/>
    </source>
</evidence>
<proteinExistence type="predicted"/>
<keyword evidence="1 2" id="KW-0732">Signal</keyword>
<organism evidence="3 4">
    <name type="scientific">Metamycoplasma neophronis</name>
    <dbReference type="NCBI Taxonomy" id="872983"/>
    <lineage>
        <taxon>Bacteria</taxon>
        <taxon>Bacillati</taxon>
        <taxon>Mycoplasmatota</taxon>
        <taxon>Mycoplasmoidales</taxon>
        <taxon>Metamycoplasmataceae</taxon>
        <taxon>Metamycoplasma</taxon>
    </lineage>
</organism>
<dbReference type="InterPro" id="IPR006423">
    <property type="entry name" value="Lipo_e_P4"/>
</dbReference>
<dbReference type="Proteomes" id="UP000316851">
    <property type="component" value="Unassembled WGS sequence"/>
</dbReference>